<dbReference type="Gene3D" id="1.10.260.40">
    <property type="entry name" value="lambda repressor-like DNA-binding domains"/>
    <property type="match status" value="1"/>
</dbReference>
<protein>
    <recommendedName>
        <fullName evidence="3">HicB family protein</fullName>
    </recommendedName>
</protein>
<accession>A0A1Q9LSC7</accession>
<dbReference type="AlphaFoldDB" id="A0A1Q9LSC7"/>
<dbReference type="CDD" id="cd00093">
    <property type="entry name" value="HTH_XRE"/>
    <property type="match status" value="1"/>
</dbReference>
<dbReference type="STRING" id="1193682.BJP25_08200"/>
<dbReference type="GO" id="GO:0003677">
    <property type="term" value="F:DNA binding"/>
    <property type="evidence" value="ECO:0007669"/>
    <property type="project" value="InterPro"/>
</dbReference>
<sequence>MSYTATAVREDPFWVVQVDGVGTTQGRTAAEARRMAFDLVRVMTGVDAPEVVVDFAVSGIHLGEVRDVRTTVADAARAQERAASRSRSLARRLREAGLTGRDIAEILGVSPQRVSQLIANKP</sequence>
<reference evidence="1 2" key="1">
    <citation type="submission" date="2016-10" db="EMBL/GenBank/DDBJ databases">
        <title>The Draft Genome Sequence of Actinokineospora bangkokensis 44EHWT reveals the biosynthetic pathway of antifungal compounds Thailandins with unusual extender unit butylmalonyl-CoA.</title>
        <authorList>
            <person name="Greule A."/>
            <person name="Intra B."/>
            <person name="Flemming S."/>
            <person name="Rommel M.G."/>
            <person name="Panbangred W."/>
            <person name="Bechthold A."/>
        </authorList>
    </citation>
    <scope>NUCLEOTIDE SEQUENCE [LARGE SCALE GENOMIC DNA]</scope>
    <source>
        <strain evidence="1 2">44EHW</strain>
    </source>
</reference>
<dbReference type="EMBL" id="MKQR01000005">
    <property type="protein sequence ID" value="OLR94946.1"/>
    <property type="molecule type" value="Genomic_DNA"/>
</dbReference>
<evidence type="ECO:0008006" key="3">
    <source>
        <dbReference type="Google" id="ProtNLM"/>
    </source>
</evidence>
<proteinExistence type="predicted"/>
<keyword evidence="2" id="KW-1185">Reference proteome</keyword>
<gene>
    <name evidence="1" type="ORF">BJP25_08200</name>
</gene>
<dbReference type="Proteomes" id="UP000186040">
    <property type="component" value="Unassembled WGS sequence"/>
</dbReference>
<dbReference type="InterPro" id="IPR010982">
    <property type="entry name" value="Lambda_DNA-bd_dom_sf"/>
</dbReference>
<dbReference type="InterPro" id="IPR001387">
    <property type="entry name" value="Cro/C1-type_HTH"/>
</dbReference>
<comment type="caution">
    <text evidence="1">The sequence shown here is derived from an EMBL/GenBank/DDBJ whole genome shotgun (WGS) entry which is preliminary data.</text>
</comment>
<evidence type="ECO:0000313" key="2">
    <source>
        <dbReference type="Proteomes" id="UP000186040"/>
    </source>
</evidence>
<dbReference type="RefSeq" id="WP_075973176.1">
    <property type="nucleotide sequence ID" value="NZ_MKQR01000005.1"/>
</dbReference>
<organism evidence="1 2">
    <name type="scientific">Actinokineospora bangkokensis</name>
    <dbReference type="NCBI Taxonomy" id="1193682"/>
    <lineage>
        <taxon>Bacteria</taxon>
        <taxon>Bacillati</taxon>
        <taxon>Actinomycetota</taxon>
        <taxon>Actinomycetes</taxon>
        <taxon>Pseudonocardiales</taxon>
        <taxon>Pseudonocardiaceae</taxon>
        <taxon>Actinokineospora</taxon>
    </lineage>
</organism>
<dbReference type="OrthoDB" id="5772641at2"/>
<name>A0A1Q9LSC7_9PSEU</name>
<evidence type="ECO:0000313" key="1">
    <source>
        <dbReference type="EMBL" id="OLR94946.1"/>
    </source>
</evidence>